<name>A0A498D309_9BACI</name>
<reference evidence="1 2" key="1">
    <citation type="submission" date="2018-10" db="EMBL/GenBank/DDBJ databases">
        <title>Oceanobacillus sp. YLB-02 draft genome.</title>
        <authorList>
            <person name="Yu L."/>
        </authorList>
    </citation>
    <scope>NUCLEOTIDE SEQUENCE [LARGE SCALE GENOMIC DNA]</scope>
    <source>
        <strain evidence="1 2">YLB-02</strain>
    </source>
</reference>
<dbReference type="AlphaFoldDB" id="A0A498D309"/>
<accession>A0A498D309</accession>
<comment type="caution">
    <text evidence="1">The sequence shown here is derived from an EMBL/GenBank/DDBJ whole genome shotgun (WGS) entry which is preliminary data.</text>
</comment>
<evidence type="ECO:0000313" key="2">
    <source>
        <dbReference type="Proteomes" id="UP000270219"/>
    </source>
</evidence>
<dbReference type="EMBL" id="RCHR01000006">
    <property type="protein sequence ID" value="RLL42063.1"/>
    <property type="molecule type" value="Genomic_DNA"/>
</dbReference>
<protein>
    <recommendedName>
        <fullName evidence="3">DUF2642 domain-containing protein</fullName>
    </recommendedName>
</protein>
<evidence type="ECO:0000313" key="1">
    <source>
        <dbReference type="EMBL" id="RLL42063.1"/>
    </source>
</evidence>
<proteinExistence type="predicted"/>
<organism evidence="1 2">
    <name type="scientific">Oceanobacillus piezotolerans</name>
    <dbReference type="NCBI Taxonomy" id="2448030"/>
    <lineage>
        <taxon>Bacteria</taxon>
        <taxon>Bacillati</taxon>
        <taxon>Bacillota</taxon>
        <taxon>Bacilli</taxon>
        <taxon>Bacillales</taxon>
        <taxon>Bacillaceae</taxon>
        <taxon>Oceanobacillus</taxon>
    </lineage>
</organism>
<dbReference type="Proteomes" id="UP000270219">
    <property type="component" value="Unassembled WGS sequence"/>
</dbReference>
<dbReference type="OrthoDB" id="2732603at2"/>
<sequence>MKRNQKVVIYSESGEETIRTIGKVNTIGRDFVMLTKLNERIWFPYYTIKSANILTGTPNFTDSHQYIIYDNDLKRKLLYNFGETVLKREELIRQFYEESLATHLKSWRSMWVKIRTGKETIYGKIQNVDRDQLQISFLNKMVDVKLKHISSVHSIRLVSLLSLFEKKQLR</sequence>
<keyword evidence="2" id="KW-1185">Reference proteome</keyword>
<gene>
    <name evidence="1" type="ORF">D8M04_15890</name>
</gene>
<evidence type="ECO:0008006" key="3">
    <source>
        <dbReference type="Google" id="ProtNLM"/>
    </source>
</evidence>
<dbReference type="RefSeq" id="WP_121524402.1">
    <property type="nucleotide sequence ID" value="NZ_RCHR01000006.1"/>
</dbReference>